<dbReference type="RefSeq" id="WP_092230782.1">
    <property type="nucleotide sequence ID" value="NZ_FNLL01000002.1"/>
</dbReference>
<feature type="transmembrane region" description="Helical" evidence="1">
    <location>
        <begin position="192"/>
        <end position="216"/>
    </location>
</feature>
<evidence type="ECO:0000256" key="1">
    <source>
        <dbReference type="SAM" id="Phobius"/>
    </source>
</evidence>
<name>A0A1H2DYV5_9BACT</name>
<dbReference type="Proteomes" id="UP000199608">
    <property type="component" value="Unassembled WGS sequence"/>
</dbReference>
<keyword evidence="3" id="KW-1185">Reference proteome</keyword>
<feature type="transmembrane region" description="Helical" evidence="1">
    <location>
        <begin position="6"/>
        <end position="26"/>
    </location>
</feature>
<gene>
    <name evidence="2" type="ORF">SAMN04487931_102340</name>
</gene>
<evidence type="ECO:0000313" key="3">
    <source>
        <dbReference type="Proteomes" id="UP000199608"/>
    </source>
</evidence>
<dbReference type="InterPro" id="IPR007404">
    <property type="entry name" value="YdjM-like"/>
</dbReference>
<protein>
    <submittedName>
        <fullName evidence="2">LexA-binding, inner membrane-associated putative hydrolase</fullName>
    </submittedName>
</protein>
<keyword evidence="1" id="KW-0812">Transmembrane</keyword>
<feature type="transmembrane region" description="Helical" evidence="1">
    <location>
        <begin position="113"/>
        <end position="133"/>
    </location>
</feature>
<dbReference type="EMBL" id="FNLL01000002">
    <property type="protein sequence ID" value="SDT88061.1"/>
    <property type="molecule type" value="Genomic_DNA"/>
</dbReference>
<organism evidence="2 3">
    <name type="scientific">Desulfobacula phenolica</name>
    <dbReference type="NCBI Taxonomy" id="90732"/>
    <lineage>
        <taxon>Bacteria</taxon>
        <taxon>Pseudomonadati</taxon>
        <taxon>Thermodesulfobacteriota</taxon>
        <taxon>Desulfobacteria</taxon>
        <taxon>Desulfobacterales</taxon>
        <taxon>Desulfobacteraceae</taxon>
        <taxon>Desulfobacula</taxon>
    </lineage>
</organism>
<evidence type="ECO:0000313" key="2">
    <source>
        <dbReference type="EMBL" id="SDT88061.1"/>
    </source>
</evidence>
<keyword evidence="2" id="KW-0378">Hydrolase</keyword>
<sequence length="244" mass="27676">MAEFKTHFTITSIGSSIASTMLFASAIATPQEVLLYFTLGVVGGLLPDIDSDNSLPVRMLFTFIATVISFLVMFKQPPENTAVELLLVWMGSFVFIKYFLFSLFTKITVHRGIIHSIPASVFFGFISTILLYRIFHFNEFVAWMAGMFVFGGYIIHLLLDELYSINLTGFKIKKSAGTAFKFGSASDLKSTFFIYLAIVLLFLATPEHSHFFSIILDTSTYHHLKFFPSDNWFSELTFYQSKFP</sequence>
<keyword evidence="1" id="KW-0472">Membrane</keyword>
<dbReference type="Pfam" id="PF04307">
    <property type="entry name" value="YdjM"/>
    <property type="match status" value="1"/>
</dbReference>
<keyword evidence="1" id="KW-1133">Transmembrane helix</keyword>
<accession>A0A1H2DYV5</accession>
<proteinExistence type="predicted"/>
<feature type="transmembrane region" description="Helical" evidence="1">
    <location>
        <begin position="140"/>
        <end position="159"/>
    </location>
</feature>
<reference evidence="3" key="1">
    <citation type="submission" date="2016-10" db="EMBL/GenBank/DDBJ databases">
        <authorList>
            <person name="Varghese N."/>
            <person name="Submissions S."/>
        </authorList>
    </citation>
    <scope>NUCLEOTIDE SEQUENCE [LARGE SCALE GENOMIC DNA]</scope>
    <source>
        <strain evidence="3">DSM 3384</strain>
    </source>
</reference>
<dbReference type="GO" id="GO:0016787">
    <property type="term" value="F:hydrolase activity"/>
    <property type="evidence" value="ECO:0007669"/>
    <property type="project" value="UniProtKB-KW"/>
</dbReference>
<feature type="transmembrane region" description="Helical" evidence="1">
    <location>
        <begin position="55"/>
        <end position="74"/>
    </location>
</feature>
<dbReference type="AlphaFoldDB" id="A0A1H2DYV5"/>
<feature type="transmembrane region" description="Helical" evidence="1">
    <location>
        <begin position="86"/>
        <end position="107"/>
    </location>
</feature>